<gene>
    <name evidence="8" type="ORF">NCTC13150_00176</name>
</gene>
<keyword evidence="2" id="KW-1003">Cell membrane</keyword>
<dbReference type="PANTHER" id="PTHR36115">
    <property type="entry name" value="PROLINE-RICH ANTIGEN HOMOLOG-RELATED"/>
    <property type="match status" value="1"/>
</dbReference>
<comment type="caution">
    <text evidence="8">The sequence shown here is derived from an EMBL/GenBank/DDBJ whole genome shotgun (WGS) entry which is preliminary data.</text>
</comment>
<sequence length="183" mass="20886">MDQEQKNTLQEENLQEGPKEEVQTPIYKKVLLDQRVLAGFFLRLVAFVIDLILVGSLNAILTPLFTDQAVVKNLVAILVYLAYFVLTTGFTKGQTLGKMILGLKVVRVDGKELNWADVFFREACCRLILKIVLPLYLLAGVTDKKQHLGDLICDTMVIKAAYEQELFYEQVYQIPSYKKSYFI</sequence>
<dbReference type="PANTHER" id="PTHR36115:SF9">
    <property type="entry name" value="LMO1584 PROTEIN"/>
    <property type="match status" value="1"/>
</dbReference>
<evidence type="ECO:0000313" key="9">
    <source>
        <dbReference type="Proteomes" id="UP000377798"/>
    </source>
</evidence>
<evidence type="ECO:0000313" key="8">
    <source>
        <dbReference type="EMBL" id="VFB15676.1"/>
    </source>
</evidence>
<comment type="subcellular location">
    <subcellularLocation>
        <location evidence="1">Cell membrane</location>
        <topology evidence="1">Multi-pass membrane protein</topology>
    </subcellularLocation>
</comment>
<dbReference type="Proteomes" id="UP000377798">
    <property type="component" value="Unassembled WGS sequence"/>
</dbReference>
<evidence type="ECO:0000256" key="2">
    <source>
        <dbReference type="ARBA" id="ARBA00022475"/>
    </source>
</evidence>
<name>A0A8H2M3V0_9FIRM</name>
<dbReference type="InterPro" id="IPR010432">
    <property type="entry name" value="RDD"/>
</dbReference>
<feature type="domain" description="RDD" evidence="7">
    <location>
        <begin position="37"/>
        <end position="153"/>
    </location>
</feature>
<keyword evidence="3 6" id="KW-0812">Transmembrane</keyword>
<evidence type="ECO:0000256" key="3">
    <source>
        <dbReference type="ARBA" id="ARBA00022692"/>
    </source>
</evidence>
<keyword evidence="5 6" id="KW-0472">Membrane</keyword>
<evidence type="ECO:0000256" key="4">
    <source>
        <dbReference type="ARBA" id="ARBA00022989"/>
    </source>
</evidence>
<feature type="transmembrane region" description="Helical" evidence="6">
    <location>
        <begin position="36"/>
        <end position="61"/>
    </location>
</feature>
<protein>
    <submittedName>
        <fullName evidence="8">RDD family</fullName>
    </submittedName>
</protein>
<dbReference type="GO" id="GO:0005886">
    <property type="term" value="C:plasma membrane"/>
    <property type="evidence" value="ECO:0007669"/>
    <property type="project" value="UniProtKB-SubCell"/>
</dbReference>
<dbReference type="InterPro" id="IPR051791">
    <property type="entry name" value="Pra-immunoreactive"/>
</dbReference>
<evidence type="ECO:0000256" key="5">
    <source>
        <dbReference type="ARBA" id="ARBA00023136"/>
    </source>
</evidence>
<evidence type="ECO:0000256" key="1">
    <source>
        <dbReference type="ARBA" id="ARBA00004651"/>
    </source>
</evidence>
<accession>A0A8H2M3V0</accession>
<evidence type="ECO:0000256" key="6">
    <source>
        <dbReference type="SAM" id="Phobius"/>
    </source>
</evidence>
<keyword evidence="4 6" id="KW-1133">Transmembrane helix</keyword>
<dbReference type="RefSeq" id="WP_131748059.1">
    <property type="nucleotide sequence ID" value="NZ_CAACYI010000001.1"/>
</dbReference>
<proteinExistence type="predicted"/>
<keyword evidence="9" id="KW-1185">Reference proteome</keyword>
<dbReference type="EMBL" id="CAACYI010000001">
    <property type="protein sequence ID" value="VFB15676.1"/>
    <property type="molecule type" value="Genomic_DNA"/>
</dbReference>
<organism evidence="8 9">
    <name type="scientific">Urinicoccus massiliensis</name>
    <dbReference type="NCBI Taxonomy" id="1723382"/>
    <lineage>
        <taxon>Bacteria</taxon>
        <taxon>Bacillati</taxon>
        <taxon>Bacillota</taxon>
        <taxon>Tissierellia</taxon>
        <taxon>Tissierellales</taxon>
        <taxon>Peptoniphilaceae</taxon>
        <taxon>Urinicoccus</taxon>
    </lineage>
</organism>
<dbReference type="Pfam" id="PF06271">
    <property type="entry name" value="RDD"/>
    <property type="match status" value="1"/>
</dbReference>
<reference evidence="8 9" key="1">
    <citation type="submission" date="2019-02" db="EMBL/GenBank/DDBJ databases">
        <authorList>
            <consortium name="Pathogen Informatics"/>
        </authorList>
    </citation>
    <scope>NUCLEOTIDE SEQUENCE [LARGE SCALE GENOMIC DNA]</scope>
    <source>
        <strain evidence="8 9">3012STDY7089603</strain>
    </source>
</reference>
<dbReference type="AlphaFoldDB" id="A0A8H2M3V0"/>
<evidence type="ECO:0000259" key="7">
    <source>
        <dbReference type="Pfam" id="PF06271"/>
    </source>
</evidence>
<feature type="transmembrane region" description="Helical" evidence="6">
    <location>
        <begin position="73"/>
        <end position="91"/>
    </location>
</feature>